<keyword evidence="1" id="KW-0732">Signal</keyword>
<accession>A0A5D2D506</accession>
<dbReference type="Proteomes" id="UP000323506">
    <property type="component" value="Chromosome D03"/>
</dbReference>
<keyword evidence="3" id="KW-1185">Reference proteome</keyword>
<name>A0A5D2D506_GOSDA</name>
<feature type="chain" id="PRO_5023098154" evidence="1">
    <location>
        <begin position="25"/>
        <end position="72"/>
    </location>
</feature>
<organism evidence="2 3">
    <name type="scientific">Gossypium darwinii</name>
    <name type="common">Darwin's cotton</name>
    <name type="synonym">Gossypium barbadense var. darwinii</name>
    <dbReference type="NCBI Taxonomy" id="34276"/>
    <lineage>
        <taxon>Eukaryota</taxon>
        <taxon>Viridiplantae</taxon>
        <taxon>Streptophyta</taxon>
        <taxon>Embryophyta</taxon>
        <taxon>Tracheophyta</taxon>
        <taxon>Spermatophyta</taxon>
        <taxon>Magnoliopsida</taxon>
        <taxon>eudicotyledons</taxon>
        <taxon>Gunneridae</taxon>
        <taxon>Pentapetalae</taxon>
        <taxon>rosids</taxon>
        <taxon>malvids</taxon>
        <taxon>Malvales</taxon>
        <taxon>Malvaceae</taxon>
        <taxon>Malvoideae</taxon>
        <taxon>Gossypium</taxon>
    </lineage>
</organism>
<feature type="signal peptide" evidence="1">
    <location>
        <begin position="1"/>
        <end position="24"/>
    </location>
</feature>
<evidence type="ECO:0000313" key="2">
    <source>
        <dbReference type="EMBL" id="TYG75396.1"/>
    </source>
</evidence>
<dbReference type="AlphaFoldDB" id="A0A5D2D506"/>
<sequence length="72" mass="7910">MQGATFTKLFAIVLLLLLSSKCSGTIDGDDREDVEADVCMCCATARYTHPIQLQFNHLHGKVKPIDLDGNVM</sequence>
<proteinExistence type="predicted"/>
<dbReference type="EMBL" id="CM017703">
    <property type="protein sequence ID" value="TYG75396.1"/>
    <property type="molecule type" value="Genomic_DNA"/>
</dbReference>
<evidence type="ECO:0000313" key="3">
    <source>
        <dbReference type="Proteomes" id="UP000323506"/>
    </source>
</evidence>
<reference evidence="2 3" key="1">
    <citation type="submission" date="2019-06" db="EMBL/GenBank/DDBJ databases">
        <title>WGS assembly of Gossypium darwinii.</title>
        <authorList>
            <person name="Chen Z.J."/>
            <person name="Sreedasyam A."/>
            <person name="Ando A."/>
            <person name="Song Q."/>
            <person name="De L."/>
            <person name="Hulse-Kemp A."/>
            <person name="Ding M."/>
            <person name="Ye W."/>
            <person name="Kirkbride R."/>
            <person name="Jenkins J."/>
            <person name="Plott C."/>
            <person name="Lovell J."/>
            <person name="Lin Y.-M."/>
            <person name="Vaughn R."/>
            <person name="Liu B."/>
            <person name="Li W."/>
            <person name="Simpson S."/>
            <person name="Scheffler B."/>
            <person name="Saski C."/>
            <person name="Grover C."/>
            <person name="Hu G."/>
            <person name="Conover J."/>
            <person name="Carlson J."/>
            <person name="Shu S."/>
            <person name="Boston L."/>
            <person name="Williams M."/>
            <person name="Peterson D."/>
            <person name="Mcgee K."/>
            <person name="Jones D."/>
            <person name="Wendel J."/>
            <person name="Stelly D."/>
            <person name="Grimwood J."/>
            <person name="Schmutz J."/>
        </authorList>
    </citation>
    <scope>NUCLEOTIDE SEQUENCE [LARGE SCALE GENOMIC DNA]</scope>
    <source>
        <strain evidence="2">1808015.09</strain>
    </source>
</reference>
<protein>
    <submittedName>
        <fullName evidence="2">Uncharacterized protein</fullName>
    </submittedName>
</protein>
<gene>
    <name evidence="2" type="ORF">ES288_D03G027800v1</name>
</gene>
<evidence type="ECO:0000256" key="1">
    <source>
        <dbReference type="SAM" id="SignalP"/>
    </source>
</evidence>